<dbReference type="InterPro" id="IPR003029">
    <property type="entry name" value="S1_domain"/>
</dbReference>
<feature type="region of interest" description="Disordered" evidence="1">
    <location>
        <begin position="111"/>
        <end position="243"/>
    </location>
</feature>
<dbReference type="SMART" id="SM00316">
    <property type="entry name" value="S1"/>
    <property type="match status" value="1"/>
</dbReference>
<reference evidence="3 4" key="1">
    <citation type="submission" date="2020-07" db="EMBL/GenBank/DDBJ databases">
        <title>Halosimplex pelagicum sp. nov. and Halosimplex rubrum sp. nov., isolated from salted brown alga Laminaria, and emended description of the genus Halosimplex.</title>
        <authorList>
            <person name="Cui H."/>
        </authorList>
    </citation>
    <scope>NUCLEOTIDE SEQUENCE [LARGE SCALE GENOMIC DNA]</scope>
    <source>
        <strain evidence="3 4">R27</strain>
    </source>
</reference>
<dbReference type="KEGG" id="hrr:HZS55_17445"/>
<evidence type="ECO:0000259" key="2">
    <source>
        <dbReference type="PROSITE" id="PS50126"/>
    </source>
</evidence>
<evidence type="ECO:0000256" key="1">
    <source>
        <dbReference type="SAM" id="MobiDB-lite"/>
    </source>
</evidence>
<dbReference type="Gene3D" id="2.40.50.140">
    <property type="entry name" value="Nucleic acid-binding proteins"/>
    <property type="match status" value="1"/>
</dbReference>
<dbReference type="EMBL" id="CP058910">
    <property type="protein sequence ID" value="QLH78970.1"/>
    <property type="molecule type" value="Genomic_DNA"/>
</dbReference>
<dbReference type="InterPro" id="IPR004365">
    <property type="entry name" value="NA-bd_OB_tRNA"/>
</dbReference>
<keyword evidence="4" id="KW-1185">Reference proteome</keyword>
<name>A0A7D5T606_9EURY</name>
<dbReference type="InterPro" id="IPR012340">
    <property type="entry name" value="NA-bd_OB-fold"/>
</dbReference>
<dbReference type="Pfam" id="PF00575">
    <property type="entry name" value="S1"/>
    <property type="match status" value="1"/>
</dbReference>
<dbReference type="RefSeq" id="WP_179908847.1">
    <property type="nucleotide sequence ID" value="NZ_CP058910.1"/>
</dbReference>
<dbReference type="Pfam" id="PF01336">
    <property type="entry name" value="tRNA_anti-codon"/>
    <property type="match status" value="1"/>
</dbReference>
<evidence type="ECO:0000313" key="4">
    <source>
        <dbReference type="Proteomes" id="UP000509667"/>
    </source>
</evidence>
<dbReference type="OrthoDB" id="60224at2157"/>
<dbReference type="CDD" id="cd04487">
    <property type="entry name" value="RecJ_OBF2_like"/>
    <property type="match status" value="1"/>
</dbReference>
<feature type="domain" description="S1 motif" evidence="2">
    <location>
        <begin position="38"/>
        <end position="105"/>
    </location>
</feature>
<dbReference type="Proteomes" id="UP000509667">
    <property type="component" value="Chromosome"/>
</dbReference>
<dbReference type="GO" id="GO:0003676">
    <property type="term" value="F:nucleic acid binding"/>
    <property type="evidence" value="ECO:0007669"/>
    <property type="project" value="InterPro"/>
</dbReference>
<sequence>MGSCIICGKSVDGRICDLHEEDVVFEFRGNQPDQLTVDRYYRGTVDGYAEFGVFVDIGDSVTGLLHRSELDRRLESLDWESGDTVFVQVQQVRDNGNVDLGWSIRQAENEFRGTLVDDPDQGAPYLKEDESGNEDAAADDGSAADSPDDSEETDDADVTATTEDADESDEDEGDEQVEPTSTADAAATEAPAAATETDAGSSDGGTAAASGGAAAAVAEEETEEEADEPSEPSHVAIETLDDRVGETVRLEGVVESARQTSGPTVFEIRDETDSVECAAFKEAGVRAYPEIDTDDVVRLDGEVRERRGELQVETEALVKLADDDRATVEDRLADALTAQAEPDAVDPIVADETVEALTGDVRDVATAVRRAVLEERPVVVRHAATADGYVAGVALERATLPLVRDQHDQHDAVYHYFDRRPLEEGVYDMDDATKDATRMLEARERHDEKLPLFVFVAAGATRESLDGFELLDLYGAGRALVDDVAVDPEIGEAVDAAVAPDGAQETTTATLAANVAAHVNDDVREDLQHLPAVSYWEDTPEAYADAASEAGYDADATREVREAVALEAYYQSYEDKRELITDLLFGEGDGPGGLAGHVSEQFREKLDAEIETAEANLDRQTLDDTTVAVLDTDAFTHRYEFPPTALLLDELHRRHRDDVSAVIGVSDDELHIRSDHAIDVRDVAERAREWVPNAGLTATSARDGKLEYIAGERSAVLDTVIDVVADEVA</sequence>
<dbReference type="Gene3D" id="2.40.50.1010">
    <property type="match status" value="1"/>
</dbReference>
<organism evidence="3 4">
    <name type="scientific">Halosimplex rubrum</name>
    <dbReference type="NCBI Taxonomy" id="869889"/>
    <lineage>
        <taxon>Archaea</taxon>
        <taxon>Methanobacteriati</taxon>
        <taxon>Methanobacteriota</taxon>
        <taxon>Stenosarchaea group</taxon>
        <taxon>Halobacteria</taxon>
        <taxon>Halobacteriales</taxon>
        <taxon>Haloarculaceae</taxon>
        <taxon>Halosimplex</taxon>
    </lineage>
</organism>
<accession>A0A7D5T606</accession>
<dbReference type="AlphaFoldDB" id="A0A7D5T606"/>
<gene>
    <name evidence="3" type="ORF">HZS55_17445</name>
</gene>
<feature type="compositionally biased region" description="Low complexity" evidence="1">
    <location>
        <begin position="179"/>
        <end position="217"/>
    </location>
</feature>
<feature type="compositionally biased region" description="Acidic residues" evidence="1">
    <location>
        <begin position="146"/>
        <end position="177"/>
    </location>
</feature>
<protein>
    <submittedName>
        <fullName evidence="3">S1 RNA-binding domain-containing protein</fullName>
    </submittedName>
</protein>
<dbReference type="SUPFAM" id="SSF50249">
    <property type="entry name" value="Nucleic acid-binding proteins"/>
    <property type="match status" value="2"/>
</dbReference>
<proteinExistence type="predicted"/>
<evidence type="ECO:0000313" key="3">
    <source>
        <dbReference type="EMBL" id="QLH78970.1"/>
    </source>
</evidence>
<dbReference type="PROSITE" id="PS50126">
    <property type="entry name" value="S1"/>
    <property type="match status" value="1"/>
</dbReference>
<dbReference type="GeneID" id="56079686"/>
<feature type="compositionally biased region" description="Acidic residues" evidence="1">
    <location>
        <begin position="218"/>
        <end position="230"/>
    </location>
</feature>